<keyword evidence="1" id="KW-0472">Membrane</keyword>
<protein>
    <submittedName>
        <fullName evidence="2">Uncharacterized protein</fullName>
    </submittedName>
</protein>
<dbReference type="EMBL" id="AGNK02005213">
    <property type="status" value="NOT_ANNOTATED_CDS"/>
    <property type="molecule type" value="Genomic_DNA"/>
</dbReference>
<dbReference type="Gramene" id="KQK95711">
    <property type="protein sequence ID" value="KQK95711"/>
    <property type="gene ID" value="SETIT_027656mg"/>
</dbReference>
<reference evidence="3" key="1">
    <citation type="journal article" date="2012" name="Nat. Biotechnol.">
        <title>Reference genome sequence of the model plant Setaria.</title>
        <authorList>
            <person name="Bennetzen J.L."/>
            <person name="Schmutz J."/>
            <person name="Wang H."/>
            <person name="Percifield R."/>
            <person name="Hawkins J."/>
            <person name="Pontaroli A.C."/>
            <person name="Estep M."/>
            <person name="Feng L."/>
            <person name="Vaughn J.N."/>
            <person name="Grimwood J."/>
            <person name="Jenkins J."/>
            <person name="Barry K."/>
            <person name="Lindquist E."/>
            <person name="Hellsten U."/>
            <person name="Deshpande S."/>
            <person name="Wang X."/>
            <person name="Wu X."/>
            <person name="Mitros T."/>
            <person name="Triplett J."/>
            <person name="Yang X."/>
            <person name="Ye C.Y."/>
            <person name="Mauro-Herrera M."/>
            <person name="Wang L."/>
            <person name="Li P."/>
            <person name="Sharma M."/>
            <person name="Sharma R."/>
            <person name="Ronald P.C."/>
            <person name="Panaud O."/>
            <person name="Kellogg E.A."/>
            <person name="Brutnell T.P."/>
            <person name="Doust A.N."/>
            <person name="Tuskan G.A."/>
            <person name="Rokhsar D."/>
            <person name="Devos K.M."/>
        </authorList>
    </citation>
    <scope>NUCLEOTIDE SEQUENCE [LARGE SCALE GENOMIC DNA]</scope>
    <source>
        <strain evidence="3">cv. Yugu1</strain>
    </source>
</reference>
<evidence type="ECO:0000256" key="1">
    <source>
        <dbReference type="SAM" id="Phobius"/>
    </source>
</evidence>
<proteinExistence type="predicted"/>
<accession>K3ZM43</accession>
<dbReference type="InParanoid" id="K3ZM43"/>
<dbReference type="AlphaFoldDB" id="K3ZM43"/>
<dbReference type="HOGENOM" id="CLU_3072310_0_0_1"/>
<evidence type="ECO:0000313" key="2">
    <source>
        <dbReference type="EnsemblPlants" id="KQK95711"/>
    </source>
</evidence>
<organism evidence="2 3">
    <name type="scientific">Setaria italica</name>
    <name type="common">Foxtail millet</name>
    <name type="synonym">Panicum italicum</name>
    <dbReference type="NCBI Taxonomy" id="4555"/>
    <lineage>
        <taxon>Eukaryota</taxon>
        <taxon>Viridiplantae</taxon>
        <taxon>Streptophyta</taxon>
        <taxon>Embryophyta</taxon>
        <taxon>Tracheophyta</taxon>
        <taxon>Spermatophyta</taxon>
        <taxon>Magnoliopsida</taxon>
        <taxon>Liliopsida</taxon>
        <taxon>Poales</taxon>
        <taxon>Poaceae</taxon>
        <taxon>PACMAD clade</taxon>
        <taxon>Panicoideae</taxon>
        <taxon>Panicodae</taxon>
        <taxon>Paniceae</taxon>
        <taxon>Cenchrinae</taxon>
        <taxon>Setaria</taxon>
    </lineage>
</organism>
<keyword evidence="3" id="KW-1185">Reference proteome</keyword>
<feature type="transmembrane region" description="Helical" evidence="1">
    <location>
        <begin position="15"/>
        <end position="38"/>
    </location>
</feature>
<keyword evidence="1" id="KW-0812">Transmembrane</keyword>
<dbReference type="EnsemblPlants" id="KQK95711">
    <property type="protein sequence ID" value="KQK95711"/>
    <property type="gene ID" value="SETIT_027656mg"/>
</dbReference>
<name>K3ZM43_SETIT</name>
<sequence>MTNELGARRLANGALDYACICVGAWLGLVGFFSSTPVLRCKLGMQLQSISCRN</sequence>
<keyword evidence="1" id="KW-1133">Transmembrane helix</keyword>
<reference evidence="2" key="2">
    <citation type="submission" date="2018-08" db="UniProtKB">
        <authorList>
            <consortium name="EnsemblPlants"/>
        </authorList>
    </citation>
    <scope>IDENTIFICATION</scope>
    <source>
        <strain evidence="2">Yugu1</strain>
    </source>
</reference>
<evidence type="ECO:0000313" key="3">
    <source>
        <dbReference type="Proteomes" id="UP000004995"/>
    </source>
</evidence>
<dbReference type="Proteomes" id="UP000004995">
    <property type="component" value="Unassembled WGS sequence"/>
</dbReference>